<dbReference type="InterPro" id="IPR043128">
    <property type="entry name" value="Rev_trsase/Diguanyl_cyclase"/>
</dbReference>
<dbReference type="SUPFAM" id="SSF55073">
    <property type="entry name" value="Nucleotide cyclase"/>
    <property type="match status" value="1"/>
</dbReference>
<proteinExistence type="predicted"/>
<name>A0A9X4XCC9_9FIRM</name>
<dbReference type="InterPro" id="IPR000160">
    <property type="entry name" value="GGDEF_dom"/>
</dbReference>
<dbReference type="Pfam" id="PF00990">
    <property type="entry name" value="GGDEF"/>
    <property type="match status" value="1"/>
</dbReference>
<organism evidence="2 3">
    <name type="scientific">Turicibacter sanguinis</name>
    <dbReference type="NCBI Taxonomy" id="154288"/>
    <lineage>
        <taxon>Bacteria</taxon>
        <taxon>Bacillati</taxon>
        <taxon>Bacillota</taxon>
        <taxon>Erysipelotrichia</taxon>
        <taxon>Erysipelotrichales</taxon>
        <taxon>Turicibacteraceae</taxon>
        <taxon>Turicibacter</taxon>
    </lineage>
</organism>
<protein>
    <submittedName>
        <fullName evidence="2">Diguanylate cyclase</fullName>
    </submittedName>
</protein>
<gene>
    <name evidence="2" type="ORF">GMA92_04630</name>
</gene>
<evidence type="ECO:0000313" key="2">
    <source>
        <dbReference type="EMBL" id="MTK20724.1"/>
    </source>
</evidence>
<dbReference type="Gene3D" id="3.30.70.270">
    <property type="match status" value="1"/>
</dbReference>
<evidence type="ECO:0000313" key="3">
    <source>
        <dbReference type="Proteomes" id="UP000487649"/>
    </source>
</evidence>
<dbReference type="EMBL" id="WMQE01000007">
    <property type="protein sequence ID" value="MTK20724.1"/>
    <property type="molecule type" value="Genomic_DNA"/>
</dbReference>
<comment type="caution">
    <text evidence="2">The sequence shown here is derived from an EMBL/GenBank/DDBJ whole genome shotgun (WGS) entry which is preliminary data.</text>
</comment>
<sequence>MKTLVNCIKEIFENEYISRHLGNQFIIVSYHSKEACVPNLMHLMQTIYDLNIENSTDLKDRRLTISAGISSGILDSEEAIDQQIKLATNNLEKSRQRGNNKFTTSSI</sequence>
<dbReference type="PROSITE" id="PS50887">
    <property type="entry name" value="GGDEF"/>
    <property type="match status" value="1"/>
</dbReference>
<dbReference type="AlphaFoldDB" id="A0A9X4XCC9"/>
<dbReference type="RefSeq" id="WP_006785867.1">
    <property type="nucleotide sequence ID" value="NZ_CYXW01000002.1"/>
</dbReference>
<evidence type="ECO:0000259" key="1">
    <source>
        <dbReference type="PROSITE" id="PS50887"/>
    </source>
</evidence>
<reference evidence="2 3" key="1">
    <citation type="journal article" date="2019" name="Nat. Med.">
        <title>A library of human gut bacterial isolates paired with longitudinal multiomics data enables mechanistic microbiome research.</title>
        <authorList>
            <person name="Poyet M."/>
            <person name="Groussin M."/>
            <person name="Gibbons S.M."/>
            <person name="Avila-Pacheco J."/>
            <person name="Jiang X."/>
            <person name="Kearney S.M."/>
            <person name="Perrotta A.R."/>
            <person name="Berdy B."/>
            <person name="Zhao S."/>
            <person name="Lieberman T.D."/>
            <person name="Swanson P.K."/>
            <person name="Smith M."/>
            <person name="Roesemann S."/>
            <person name="Alexander J.E."/>
            <person name="Rich S.A."/>
            <person name="Livny J."/>
            <person name="Vlamakis H."/>
            <person name="Clish C."/>
            <person name="Bullock K."/>
            <person name="Deik A."/>
            <person name="Scott J."/>
            <person name="Pierce K.A."/>
            <person name="Xavier R.J."/>
            <person name="Alm E.J."/>
        </authorList>
    </citation>
    <scope>NUCLEOTIDE SEQUENCE [LARGE SCALE GENOMIC DNA]</scope>
    <source>
        <strain evidence="2 3">BIOML-A198</strain>
    </source>
</reference>
<feature type="domain" description="GGDEF" evidence="1">
    <location>
        <begin position="1"/>
        <end position="107"/>
    </location>
</feature>
<accession>A0A9X4XCC9</accession>
<dbReference type="InterPro" id="IPR029787">
    <property type="entry name" value="Nucleotide_cyclase"/>
</dbReference>
<dbReference type="Proteomes" id="UP000487649">
    <property type="component" value="Unassembled WGS sequence"/>
</dbReference>